<proteinExistence type="predicted"/>
<sequence length="37" mass="3898">MLGGHAAVFIAGSIAKYASFGVLPDSLECLCSLYHVR</sequence>
<dbReference type="Proteomes" id="UP000195221">
    <property type="component" value="Unassembled WGS sequence"/>
</dbReference>
<evidence type="ECO:0000313" key="2">
    <source>
        <dbReference type="Proteomes" id="UP000195221"/>
    </source>
</evidence>
<reference evidence="1 2" key="1">
    <citation type="submission" date="2017-03" db="EMBL/GenBank/DDBJ databases">
        <title>Genome analysis of strain PAMC 26577.</title>
        <authorList>
            <person name="Oh H.-M."/>
            <person name="Yang J.-A."/>
        </authorList>
    </citation>
    <scope>NUCLEOTIDE SEQUENCE [LARGE SCALE GENOMIC DNA]</scope>
    <source>
        <strain evidence="1 2">PAMC 26577</strain>
    </source>
</reference>
<comment type="caution">
    <text evidence="1">The sequence shown here is derived from an EMBL/GenBank/DDBJ whole genome shotgun (WGS) entry which is preliminary data.</text>
</comment>
<dbReference type="EMBL" id="NBTZ01000039">
    <property type="protein sequence ID" value="OTP76228.1"/>
    <property type="molecule type" value="Genomic_DNA"/>
</dbReference>
<name>A0A242MXS1_CABSO</name>
<dbReference type="AlphaFoldDB" id="A0A242MXS1"/>
<gene>
    <name evidence="1" type="ORF">PAMC26577_11450</name>
</gene>
<accession>A0A242MXS1</accession>
<organism evidence="1 2">
    <name type="scientific">Caballeronia sordidicola</name>
    <name type="common">Burkholderia sordidicola</name>
    <dbReference type="NCBI Taxonomy" id="196367"/>
    <lineage>
        <taxon>Bacteria</taxon>
        <taxon>Pseudomonadati</taxon>
        <taxon>Pseudomonadota</taxon>
        <taxon>Betaproteobacteria</taxon>
        <taxon>Burkholderiales</taxon>
        <taxon>Burkholderiaceae</taxon>
        <taxon>Caballeronia</taxon>
    </lineage>
</organism>
<protein>
    <submittedName>
        <fullName evidence="1">Uncharacterized protein</fullName>
    </submittedName>
</protein>
<evidence type="ECO:0000313" key="1">
    <source>
        <dbReference type="EMBL" id="OTP76228.1"/>
    </source>
</evidence>